<evidence type="ECO:0000256" key="1">
    <source>
        <dbReference type="ARBA" id="ARBA00008777"/>
    </source>
</evidence>
<keyword evidence="6" id="KW-1185">Reference proteome</keyword>
<dbReference type="GO" id="GO:0006412">
    <property type="term" value="P:translation"/>
    <property type="evidence" value="ECO:0007669"/>
    <property type="project" value="InterPro"/>
</dbReference>
<accession>A0A9W6T6H1</accession>
<reference evidence="5" key="1">
    <citation type="submission" date="2023-04" db="EMBL/GenBank/DDBJ databases">
        <title>Candida boidinii NBRC 10035.</title>
        <authorList>
            <person name="Ichikawa N."/>
            <person name="Sato H."/>
            <person name="Tonouchi N."/>
        </authorList>
    </citation>
    <scope>NUCLEOTIDE SEQUENCE</scope>
    <source>
        <strain evidence="5">NBRC 10035</strain>
    </source>
</reference>
<dbReference type="NCBIfam" id="TIGR00059">
    <property type="entry name" value="L17"/>
    <property type="match status" value="1"/>
</dbReference>
<evidence type="ECO:0000256" key="2">
    <source>
        <dbReference type="ARBA" id="ARBA00022980"/>
    </source>
</evidence>
<proteinExistence type="inferred from homology"/>
<comment type="similarity">
    <text evidence="1 4">Belongs to the bacterial ribosomal protein bL17 family.</text>
</comment>
<evidence type="ECO:0000313" key="5">
    <source>
        <dbReference type="EMBL" id="GME76829.1"/>
    </source>
</evidence>
<dbReference type="GO" id="GO:0003735">
    <property type="term" value="F:structural constituent of ribosome"/>
    <property type="evidence" value="ECO:0007669"/>
    <property type="project" value="InterPro"/>
</dbReference>
<dbReference type="PANTHER" id="PTHR14413:SF16">
    <property type="entry name" value="LARGE RIBOSOMAL SUBUNIT PROTEIN BL17M"/>
    <property type="match status" value="1"/>
</dbReference>
<dbReference type="SUPFAM" id="SSF64263">
    <property type="entry name" value="Prokaryotic ribosomal protein L17"/>
    <property type="match status" value="1"/>
</dbReference>
<name>A0A9W6T6H1_CANBO</name>
<dbReference type="AlphaFoldDB" id="A0A9W6T6H1"/>
<gene>
    <name evidence="5" type="ORF">Cboi02_000532800</name>
</gene>
<dbReference type="Proteomes" id="UP001165120">
    <property type="component" value="Unassembled WGS sequence"/>
</dbReference>
<dbReference type="Pfam" id="PF01196">
    <property type="entry name" value="Ribosomal_L17"/>
    <property type="match status" value="1"/>
</dbReference>
<evidence type="ECO:0000313" key="6">
    <source>
        <dbReference type="Proteomes" id="UP001165120"/>
    </source>
</evidence>
<dbReference type="InterPro" id="IPR036373">
    <property type="entry name" value="Ribosomal_bL17_sf"/>
</dbReference>
<keyword evidence="2 4" id="KW-0689">Ribosomal protein</keyword>
<keyword evidence="3 4" id="KW-0687">Ribonucleoprotein</keyword>
<evidence type="ECO:0000256" key="3">
    <source>
        <dbReference type="ARBA" id="ARBA00023274"/>
    </source>
</evidence>
<dbReference type="PANTHER" id="PTHR14413">
    <property type="entry name" value="RIBOSOMAL PROTEIN L17"/>
    <property type="match status" value="1"/>
</dbReference>
<organism evidence="5 6">
    <name type="scientific">Candida boidinii</name>
    <name type="common">Yeast</name>
    <dbReference type="NCBI Taxonomy" id="5477"/>
    <lineage>
        <taxon>Eukaryota</taxon>
        <taxon>Fungi</taxon>
        <taxon>Dikarya</taxon>
        <taxon>Ascomycota</taxon>
        <taxon>Saccharomycotina</taxon>
        <taxon>Pichiomycetes</taxon>
        <taxon>Pichiales</taxon>
        <taxon>Pichiaceae</taxon>
        <taxon>Ogataea</taxon>
        <taxon>Ogataea/Candida clade</taxon>
    </lineage>
</organism>
<dbReference type="GO" id="GO:0005762">
    <property type="term" value="C:mitochondrial large ribosomal subunit"/>
    <property type="evidence" value="ECO:0007669"/>
    <property type="project" value="TreeGrafter"/>
</dbReference>
<dbReference type="Gene3D" id="3.90.1030.10">
    <property type="entry name" value="Ribosomal protein L17"/>
    <property type="match status" value="1"/>
</dbReference>
<dbReference type="EMBL" id="BSXN01002516">
    <property type="protein sequence ID" value="GME76829.1"/>
    <property type="molecule type" value="Genomic_DNA"/>
</dbReference>
<protein>
    <submittedName>
        <fullName evidence="5">Unnamed protein product</fullName>
    </submittedName>
</protein>
<dbReference type="InterPro" id="IPR000456">
    <property type="entry name" value="Ribosomal_bL17"/>
</dbReference>
<sequence length="208" mass="23846">MRNLVASLIENESVTTTAAKAKIAQGWVENLITKAKNAKSPSEISRAKVLVGADIYKQNETLPKIFDELVPRYGKRRGGYTRILKLEPRIGDNAPQVILELVDSSKREMKFWYIARVVARLELQGLELDSLTQKNVRSLLIHRENGEEVFRDAVKLCKERFYQDDESLLSNLPRIEGTKSGFHREFLNYDVVPRPRKTNKKTESSETK</sequence>
<comment type="caution">
    <text evidence="5">The sequence shown here is derived from an EMBL/GenBank/DDBJ whole genome shotgun (WGS) entry which is preliminary data.</text>
</comment>
<evidence type="ECO:0000256" key="4">
    <source>
        <dbReference type="RuleBase" id="RU000660"/>
    </source>
</evidence>